<evidence type="ECO:0000259" key="1">
    <source>
        <dbReference type="Pfam" id="PF24642"/>
    </source>
</evidence>
<protein>
    <recommendedName>
        <fullName evidence="1">DUF7636 domain-containing protein</fullName>
    </recommendedName>
</protein>
<organism evidence="2 3">
    <name type="scientific">Ascaris lumbricoides</name>
    <name type="common">Giant roundworm</name>
    <dbReference type="NCBI Taxonomy" id="6252"/>
    <lineage>
        <taxon>Eukaryota</taxon>
        <taxon>Metazoa</taxon>
        <taxon>Ecdysozoa</taxon>
        <taxon>Nematoda</taxon>
        <taxon>Chromadorea</taxon>
        <taxon>Rhabditida</taxon>
        <taxon>Spirurina</taxon>
        <taxon>Ascaridomorpha</taxon>
        <taxon>Ascaridoidea</taxon>
        <taxon>Ascarididae</taxon>
        <taxon>Ascaris</taxon>
    </lineage>
</organism>
<proteinExistence type="predicted"/>
<keyword evidence="2" id="KW-1185">Reference proteome</keyword>
<dbReference type="Proteomes" id="UP000036681">
    <property type="component" value="Unplaced"/>
</dbReference>
<sequence length="99" mass="11593">MYLSEIDPFVIELPDDLQNEDEQLRRKMQLYSGVKFLQLRRIKTFRNQVVVSAVGTMESLHRLRNILAVKPSLNSYANSKTRSEMVSRLVYERISSMTI</sequence>
<feature type="domain" description="DUF7636" evidence="1">
    <location>
        <begin position="4"/>
        <end position="96"/>
    </location>
</feature>
<name>A0A0M3IPD0_ASCLU</name>
<evidence type="ECO:0000313" key="2">
    <source>
        <dbReference type="Proteomes" id="UP000036681"/>
    </source>
</evidence>
<evidence type="ECO:0000313" key="3">
    <source>
        <dbReference type="WBParaSite" id="ALUE_0002060801-mRNA-1"/>
    </source>
</evidence>
<dbReference type="Pfam" id="PF24642">
    <property type="entry name" value="DUF7636"/>
    <property type="match status" value="1"/>
</dbReference>
<dbReference type="WBParaSite" id="ALUE_0002060801-mRNA-1">
    <property type="protein sequence ID" value="ALUE_0002060801-mRNA-1"/>
    <property type="gene ID" value="ALUE_0002060801"/>
</dbReference>
<reference evidence="3" key="1">
    <citation type="submission" date="2017-02" db="UniProtKB">
        <authorList>
            <consortium name="WormBaseParasite"/>
        </authorList>
    </citation>
    <scope>IDENTIFICATION</scope>
</reference>
<dbReference type="AlphaFoldDB" id="A0A0M3IPD0"/>
<dbReference type="InterPro" id="IPR056053">
    <property type="entry name" value="DUF7636"/>
</dbReference>
<accession>A0A0M3IPD0</accession>